<proteinExistence type="predicted"/>
<evidence type="ECO:0000259" key="1">
    <source>
        <dbReference type="PROSITE" id="PS50943"/>
    </source>
</evidence>
<dbReference type="Pfam" id="PF01381">
    <property type="entry name" value="HTH_3"/>
    <property type="match status" value="1"/>
</dbReference>
<keyword evidence="3" id="KW-1185">Reference proteome</keyword>
<evidence type="ECO:0000313" key="2">
    <source>
        <dbReference type="EMBL" id="SMP38341.1"/>
    </source>
</evidence>
<dbReference type="InterPro" id="IPR010982">
    <property type="entry name" value="Lambda_DNA-bd_dom_sf"/>
</dbReference>
<dbReference type="Gene3D" id="1.10.260.40">
    <property type="entry name" value="lambda repressor-like DNA-binding domains"/>
    <property type="match status" value="1"/>
</dbReference>
<dbReference type="CDD" id="cd00093">
    <property type="entry name" value="HTH_XRE"/>
    <property type="match status" value="1"/>
</dbReference>
<accession>A0AA45WT98</accession>
<dbReference type="PROSITE" id="PS50943">
    <property type="entry name" value="HTH_CROC1"/>
    <property type="match status" value="1"/>
</dbReference>
<sequence length="65" mass="7255">MNFEKAVKEALIDKRMTQSALAKQLGISGPYLSDIIRGNRIAQQHRERIIVSLGLQGNVEPHENA</sequence>
<feature type="domain" description="HTH cro/C1-type" evidence="1">
    <location>
        <begin position="7"/>
        <end position="40"/>
    </location>
</feature>
<dbReference type="InterPro" id="IPR001387">
    <property type="entry name" value="Cro/C1-type_HTH"/>
</dbReference>
<dbReference type="RefSeq" id="WP_283407452.1">
    <property type="nucleotide sequence ID" value="NZ_FXUF01000001.1"/>
</dbReference>
<dbReference type="AlphaFoldDB" id="A0AA45WT98"/>
<comment type="caution">
    <text evidence="2">The sequence shown here is derived from an EMBL/GenBank/DDBJ whole genome shotgun (WGS) entry which is preliminary data.</text>
</comment>
<dbReference type="Proteomes" id="UP001158066">
    <property type="component" value="Unassembled WGS sequence"/>
</dbReference>
<reference evidence="2" key="1">
    <citation type="submission" date="2017-05" db="EMBL/GenBank/DDBJ databases">
        <authorList>
            <person name="Varghese N."/>
            <person name="Submissions S."/>
        </authorList>
    </citation>
    <scope>NUCLEOTIDE SEQUENCE</scope>
    <source>
        <strain evidence="2">Su22</strain>
    </source>
</reference>
<dbReference type="GO" id="GO:0003677">
    <property type="term" value="F:DNA binding"/>
    <property type="evidence" value="ECO:0007669"/>
    <property type="project" value="InterPro"/>
</dbReference>
<dbReference type="EMBL" id="FXUF01000001">
    <property type="protein sequence ID" value="SMP38341.1"/>
    <property type="molecule type" value="Genomic_DNA"/>
</dbReference>
<organism evidence="2 3">
    <name type="scientific">Anoxynatronum buryatiense</name>
    <dbReference type="NCBI Taxonomy" id="489973"/>
    <lineage>
        <taxon>Bacteria</taxon>
        <taxon>Bacillati</taxon>
        <taxon>Bacillota</taxon>
        <taxon>Clostridia</taxon>
        <taxon>Eubacteriales</taxon>
        <taxon>Clostridiaceae</taxon>
        <taxon>Anoxynatronum</taxon>
    </lineage>
</organism>
<name>A0AA45WT98_9CLOT</name>
<gene>
    <name evidence="2" type="ORF">SAMN06296020_10187</name>
</gene>
<protein>
    <submittedName>
        <fullName evidence="2">Helix-turn-helix</fullName>
    </submittedName>
</protein>
<evidence type="ECO:0000313" key="3">
    <source>
        <dbReference type="Proteomes" id="UP001158066"/>
    </source>
</evidence>
<dbReference type="SUPFAM" id="SSF47413">
    <property type="entry name" value="lambda repressor-like DNA-binding domains"/>
    <property type="match status" value="1"/>
</dbReference>